<reference evidence="2" key="1">
    <citation type="submission" date="2020-10" db="EMBL/GenBank/DDBJ databases">
        <title>Genome-based taxonomic classification of the species Anabaenopsis elenkinii.</title>
        <authorList>
            <person name="Delbaje E."/>
            <person name="Andreote A.P.D."/>
            <person name="Pellegrinetti T.A."/>
            <person name="Cruz R.B."/>
            <person name="Branco L.H.Z."/>
            <person name="Fiore M.F."/>
        </authorList>
    </citation>
    <scope>NUCLEOTIDE SEQUENCE [LARGE SCALE GENOMIC DNA]</scope>
    <source>
        <strain evidence="2">CCIBt3563</strain>
    </source>
</reference>
<sequence>MKEQEFQDALLNYLHTLQPASVFVTGLNLRYEIGKYHTGKTFGMPDTKLDIVEFDEQQNFHLYELKLIDSMEIWTGKFFGQIMLYDYLFSTEPWNELFGRFITRINTDVNSVRGEWEKLTGHLAFDYGQGEVADDNDPRAYFTSWNLVVCGGQGYELAAGFNPVIWSFLNFGEQYFTASTPHFDIYHFYKDNDHFVLKGLEETSLYQTNGLTEYARQQFNKDFPEFFKEE</sequence>
<dbReference type="EMBL" id="CP063311">
    <property type="protein sequence ID" value="QOV22638.1"/>
    <property type="molecule type" value="Genomic_DNA"/>
</dbReference>
<dbReference type="RefSeq" id="WP_200988257.1">
    <property type="nucleotide sequence ID" value="NZ_CP063311.1"/>
</dbReference>
<evidence type="ECO:0000313" key="1">
    <source>
        <dbReference type="EMBL" id="QOV22638.1"/>
    </source>
</evidence>
<proteinExistence type="predicted"/>
<dbReference type="KEGG" id="aee:IM676_18630"/>
<gene>
    <name evidence="1" type="ORF">IM676_18630</name>
</gene>
<keyword evidence="2" id="KW-1185">Reference proteome</keyword>
<accession>A0A7S6RCY0</accession>
<evidence type="ECO:0008006" key="3">
    <source>
        <dbReference type="Google" id="ProtNLM"/>
    </source>
</evidence>
<dbReference type="AlphaFoldDB" id="A0A7S6RCY0"/>
<dbReference type="Proteomes" id="UP000593846">
    <property type="component" value="Chromosome"/>
</dbReference>
<protein>
    <recommendedName>
        <fullName evidence="3">DUF4263 domain-containing protein</fullName>
    </recommendedName>
</protein>
<name>A0A7S6RCY0_9CYAN</name>
<evidence type="ECO:0000313" key="2">
    <source>
        <dbReference type="Proteomes" id="UP000593846"/>
    </source>
</evidence>
<organism evidence="1 2">
    <name type="scientific">Anabaenopsis elenkinii CCIBt3563</name>
    <dbReference type="NCBI Taxonomy" id="2779889"/>
    <lineage>
        <taxon>Bacteria</taxon>
        <taxon>Bacillati</taxon>
        <taxon>Cyanobacteriota</taxon>
        <taxon>Cyanophyceae</taxon>
        <taxon>Nostocales</taxon>
        <taxon>Nodulariaceae</taxon>
        <taxon>Anabaenopsis</taxon>
    </lineage>
</organism>